<organism evidence="1 2">
    <name type="scientific">Fodinisporobacter ferrooxydans</name>
    <dbReference type="NCBI Taxonomy" id="2901836"/>
    <lineage>
        <taxon>Bacteria</taxon>
        <taxon>Bacillati</taxon>
        <taxon>Bacillota</taxon>
        <taxon>Bacilli</taxon>
        <taxon>Bacillales</taxon>
        <taxon>Alicyclobacillaceae</taxon>
        <taxon>Fodinisporobacter</taxon>
    </lineage>
</organism>
<proteinExistence type="predicted"/>
<dbReference type="EMBL" id="CP089291">
    <property type="protein sequence ID" value="UOF89773.1"/>
    <property type="molecule type" value="Genomic_DNA"/>
</dbReference>
<accession>A0ABY4CGY2</accession>
<evidence type="ECO:0000313" key="1">
    <source>
        <dbReference type="EMBL" id="UOF89773.1"/>
    </source>
</evidence>
<protein>
    <submittedName>
        <fullName evidence="1">Uncharacterized protein</fullName>
    </submittedName>
</protein>
<keyword evidence="2" id="KW-1185">Reference proteome</keyword>
<dbReference type="Proteomes" id="UP000830167">
    <property type="component" value="Chromosome"/>
</dbReference>
<name>A0ABY4CGY2_9BACL</name>
<dbReference type="RefSeq" id="WP_347436464.1">
    <property type="nucleotide sequence ID" value="NZ_CP089291.1"/>
</dbReference>
<gene>
    <name evidence="1" type="ORF">LSG31_18140</name>
</gene>
<reference evidence="1" key="1">
    <citation type="submission" date="2021-12" db="EMBL/GenBank/DDBJ databases">
        <title>Alicyclobacillaceae gen. nov., sp. nov., isolated from chalcocite enrichment system.</title>
        <authorList>
            <person name="Jiang Z."/>
        </authorList>
    </citation>
    <scope>NUCLEOTIDE SEQUENCE</scope>
    <source>
        <strain evidence="1">MYW30-H2</strain>
    </source>
</reference>
<sequence length="131" mass="14267">MNTEKERAILSWFKSRSEAEKAVRALQGIGVETTQVAETSAYSHVEETDHLMNPITGHIPSLNSLTFGYMPTSRDAAILNAVKPDASGMTDGMDEFGPNSLTSYNYLLTVVTKDSLVEKSVDIIKQQGGLT</sequence>
<evidence type="ECO:0000313" key="2">
    <source>
        <dbReference type="Proteomes" id="UP000830167"/>
    </source>
</evidence>